<dbReference type="Proteomes" id="UP000184518">
    <property type="component" value="Unassembled WGS sequence"/>
</dbReference>
<sequence length="275" mass="32338">METPIHILDQIANQWKSEEESFFLDTEFSEKYIKVEMPIGKKHAWQIENHEISKSENLESLFEAHYRKDTDENFVPLMDMYYRMMREGIFAPPELDLGVVKLYSEAKLTDVVNGIEGGGWIVSKRLFEILKKFNIGEYQEYKIAVKSKKVISEDYVYLHFVSYADEYVDFPRSVFYKRKGYFDFAARQIMPESFHSTDELQAVSDQLNEGVNFGDFNKKISIQSKIIVLKPNELDIFNFKNYFLCREQFISVRLAQALLDEKITGLNFIKTTKVK</sequence>
<evidence type="ECO:0000313" key="2">
    <source>
        <dbReference type="Proteomes" id="UP000184518"/>
    </source>
</evidence>
<reference evidence="2" key="1">
    <citation type="submission" date="2016-11" db="EMBL/GenBank/DDBJ databases">
        <authorList>
            <person name="Varghese N."/>
            <person name="Submissions S."/>
        </authorList>
    </citation>
    <scope>NUCLEOTIDE SEQUENCE [LARGE SCALE GENOMIC DNA]</scope>
    <source>
        <strain evidence="2">DSM 27619</strain>
    </source>
</reference>
<accession>A0A1M5HUZ4</accession>
<name>A0A1M5HUZ4_9FLAO</name>
<keyword evidence="2" id="KW-1185">Reference proteome</keyword>
<evidence type="ECO:0000313" key="1">
    <source>
        <dbReference type="EMBL" id="SHG19796.1"/>
    </source>
</evidence>
<organism evidence="1 2">
    <name type="scientific">Chryseobacterium arachidis</name>
    <dbReference type="NCBI Taxonomy" id="1416778"/>
    <lineage>
        <taxon>Bacteria</taxon>
        <taxon>Pseudomonadati</taxon>
        <taxon>Bacteroidota</taxon>
        <taxon>Flavobacteriia</taxon>
        <taxon>Flavobacteriales</taxon>
        <taxon>Weeksellaceae</taxon>
        <taxon>Chryseobacterium group</taxon>
        <taxon>Chryseobacterium</taxon>
    </lineage>
</organism>
<dbReference type="EMBL" id="FQUT01000011">
    <property type="protein sequence ID" value="SHG19796.1"/>
    <property type="molecule type" value="Genomic_DNA"/>
</dbReference>
<gene>
    <name evidence="1" type="ORF">SAMN05443633_11179</name>
</gene>
<dbReference type="STRING" id="1416778.SAMN05443633_11179"/>
<dbReference type="RefSeq" id="WP_072961095.1">
    <property type="nucleotide sequence ID" value="NZ_FQUT01000011.1"/>
</dbReference>
<proteinExistence type="predicted"/>
<dbReference type="AlphaFoldDB" id="A0A1M5HUZ4"/>
<protein>
    <submittedName>
        <fullName evidence="1">Uncharacterized protein</fullName>
    </submittedName>
</protein>
<dbReference type="OrthoDB" id="824604at2"/>